<sequence length="215" mass="23090">MTISNYPVRKATKKSYRLRLHHTSLLSPVQVTSVSRPTMYGVESSGEDVPQSCSSRLVCPPKAGEQSTGTFAVDMPELSHSSGSNDDANSEVESTLLDTLQLSVTDSNATSIPDKDLVTLNGEVSEVVSADNLNIDASNEAISWSQQSEDTTETLTIRLLPNRAVGDLNVLLRKIRTAIDSGELRFPVFGEASLEPPSLQALRIADGEISISDIG</sequence>
<evidence type="ECO:0000313" key="2">
    <source>
        <dbReference type="EMBL" id="THU78249.1"/>
    </source>
</evidence>
<name>A0A4S8LH32_DENBC</name>
<proteinExistence type="predicted"/>
<dbReference type="EMBL" id="ML179420">
    <property type="protein sequence ID" value="THU88140.1"/>
    <property type="molecule type" value="Genomic_DNA"/>
</dbReference>
<keyword evidence="4" id="KW-1185">Reference proteome</keyword>
<dbReference type="Proteomes" id="UP000297245">
    <property type="component" value="Unassembled WGS sequence"/>
</dbReference>
<evidence type="ECO:0000313" key="4">
    <source>
        <dbReference type="Proteomes" id="UP000297245"/>
    </source>
</evidence>
<gene>
    <name evidence="3" type="ORF">K435DRAFT_317576</name>
    <name evidence="2" type="ORF">K435DRAFT_61301</name>
</gene>
<protein>
    <submittedName>
        <fullName evidence="3">Uncharacterized protein</fullName>
    </submittedName>
</protein>
<feature type="region of interest" description="Disordered" evidence="1">
    <location>
        <begin position="40"/>
        <end position="69"/>
    </location>
</feature>
<dbReference type="AlphaFoldDB" id="A0A4S8LH32"/>
<organism evidence="3 4">
    <name type="scientific">Dendrothele bispora (strain CBS 962.96)</name>
    <dbReference type="NCBI Taxonomy" id="1314807"/>
    <lineage>
        <taxon>Eukaryota</taxon>
        <taxon>Fungi</taxon>
        <taxon>Dikarya</taxon>
        <taxon>Basidiomycota</taxon>
        <taxon>Agaricomycotina</taxon>
        <taxon>Agaricomycetes</taxon>
        <taxon>Agaricomycetidae</taxon>
        <taxon>Agaricales</taxon>
        <taxon>Agaricales incertae sedis</taxon>
        <taxon>Dendrothele</taxon>
    </lineage>
</organism>
<evidence type="ECO:0000313" key="3">
    <source>
        <dbReference type="EMBL" id="THU88140.1"/>
    </source>
</evidence>
<reference evidence="3 4" key="1">
    <citation type="journal article" date="2019" name="Nat. Ecol. Evol.">
        <title>Megaphylogeny resolves global patterns of mushroom evolution.</title>
        <authorList>
            <person name="Varga T."/>
            <person name="Krizsan K."/>
            <person name="Foldi C."/>
            <person name="Dima B."/>
            <person name="Sanchez-Garcia M."/>
            <person name="Sanchez-Ramirez S."/>
            <person name="Szollosi G.J."/>
            <person name="Szarkandi J.G."/>
            <person name="Papp V."/>
            <person name="Albert L."/>
            <person name="Andreopoulos W."/>
            <person name="Angelini C."/>
            <person name="Antonin V."/>
            <person name="Barry K.W."/>
            <person name="Bougher N.L."/>
            <person name="Buchanan P."/>
            <person name="Buyck B."/>
            <person name="Bense V."/>
            <person name="Catcheside P."/>
            <person name="Chovatia M."/>
            <person name="Cooper J."/>
            <person name="Damon W."/>
            <person name="Desjardin D."/>
            <person name="Finy P."/>
            <person name="Geml J."/>
            <person name="Haridas S."/>
            <person name="Hughes K."/>
            <person name="Justo A."/>
            <person name="Karasinski D."/>
            <person name="Kautmanova I."/>
            <person name="Kiss B."/>
            <person name="Kocsube S."/>
            <person name="Kotiranta H."/>
            <person name="LaButti K.M."/>
            <person name="Lechner B.E."/>
            <person name="Liimatainen K."/>
            <person name="Lipzen A."/>
            <person name="Lukacs Z."/>
            <person name="Mihaltcheva S."/>
            <person name="Morgado L.N."/>
            <person name="Niskanen T."/>
            <person name="Noordeloos M.E."/>
            <person name="Ohm R.A."/>
            <person name="Ortiz-Santana B."/>
            <person name="Ovrebo C."/>
            <person name="Racz N."/>
            <person name="Riley R."/>
            <person name="Savchenko A."/>
            <person name="Shiryaev A."/>
            <person name="Soop K."/>
            <person name="Spirin V."/>
            <person name="Szebenyi C."/>
            <person name="Tomsovsky M."/>
            <person name="Tulloss R.E."/>
            <person name="Uehling J."/>
            <person name="Grigoriev I.V."/>
            <person name="Vagvolgyi C."/>
            <person name="Papp T."/>
            <person name="Martin F.M."/>
            <person name="Miettinen O."/>
            <person name="Hibbett D.S."/>
            <person name="Nagy L.G."/>
        </authorList>
    </citation>
    <scope>NUCLEOTIDE SEQUENCE [LARGE SCALE GENOMIC DNA]</scope>
    <source>
        <strain evidence="3 4">CBS 962.96</strain>
    </source>
</reference>
<dbReference type="EMBL" id="ML180229">
    <property type="protein sequence ID" value="THU78249.1"/>
    <property type="molecule type" value="Genomic_DNA"/>
</dbReference>
<accession>A0A4S8LH32</accession>
<evidence type="ECO:0000256" key="1">
    <source>
        <dbReference type="SAM" id="MobiDB-lite"/>
    </source>
</evidence>